<dbReference type="GO" id="GO:0015031">
    <property type="term" value="P:protein transport"/>
    <property type="evidence" value="ECO:0007669"/>
    <property type="project" value="UniProtKB-KW"/>
</dbReference>
<dbReference type="NCBIfam" id="TIGR03592">
    <property type="entry name" value="yidC_oxa1_cterm"/>
    <property type="match status" value="1"/>
</dbReference>
<proteinExistence type="inferred from homology"/>
<feature type="transmembrane region" description="Helical" evidence="12">
    <location>
        <begin position="59"/>
        <end position="79"/>
    </location>
</feature>
<evidence type="ECO:0000256" key="7">
    <source>
        <dbReference type="ARBA" id="ARBA00022989"/>
    </source>
</evidence>
<evidence type="ECO:0000256" key="5">
    <source>
        <dbReference type="ARBA" id="ARBA00022729"/>
    </source>
</evidence>
<dbReference type="STRING" id="1464123.SAMN05444126_1402"/>
<gene>
    <name evidence="12" type="primary">yidC</name>
    <name evidence="15" type="ORF">SAMN05444126_1402</name>
</gene>
<keyword evidence="16" id="KW-1185">Reference proteome</keyword>
<evidence type="ECO:0000256" key="10">
    <source>
        <dbReference type="ARBA" id="ARBA00023186"/>
    </source>
</evidence>
<evidence type="ECO:0000256" key="1">
    <source>
        <dbReference type="ARBA" id="ARBA00004651"/>
    </source>
</evidence>
<dbReference type="Pfam" id="PF02096">
    <property type="entry name" value="60KD_IMP"/>
    <property type="match status" value="1"/>
</dbReference>
<dbReference type="InterPro" id="IPR028055">
    <property type="entry name" value="YidC/Oxa/ALB_C"/>
</dbReference>
<comment type="similarity">
    <text evidence="12">Belongs to the OXA1/ALB3/YidC family. Type 2 subfamily.</text>
</comment>
<feature type="domain" description="Membrane insertase YidC/Oxa/ALB C-terminal" evidence="14">
    <location>
        <begin position="59"/>
        <end position="248"/>
    </location>
</feature>
<evidence type="ECO:0000313" key="16">
    <source>
        <dbReference type="Proteomes" id="UP000199318"/>
    </source>
</evidence>
<dbReference type="GO" id="GO:0032977">
    <property type="term" value="F:membrane insertase activity"/>
    <property type="evidence" value="ECO:0007669"/>
    <property type="project" value="InterPro"/>
</dbReference>
<keyword evidence="5 12" id="KW-0732">Signal</keyword>
<keyword evidence="11 12" id="KW-0449">Lipoprotein</keyword>
<sequence>MVKRMLLFSSMIGMVLLMTGCFNIDQPITEGTDGIWDPFFVYPLSWLLTNIAEIANGSYGVAIIAVTILLRILILPLMIKQTKSTKAMQALQPQMTELREKYSAKDQQTQQKLQQEMMALFQEHKVNPLAGCFPILIQMPILIALYHAIIRTPQINPEIVGDAAATGQTFLWFELGSSDPYFILPLIAGATTFLQQRMMMVQDNPQMRMLLYIMPVMIMVFASIFPAALALYWVIGNLFMIVQTQFITGPNVGKTNEQKKNEAKEKKGKQSSNQLKTGGAKNK</sequence>
<dbReference type="PRINTS" id="PR01900">
    <property type="entry name" value="YIDCPROTEIN"/>
</dbReference>
<dbReference type="NCBIfam" id="NF002803">
    <property type="entry name" value="PRK02944.1"/>
    <property type="match status" value="1"/>
</dbReference>
<feature type="region of interest" description="Disordered" evidence="13">
    <location>
        <begin position="252"/>
        <end position="283"/>
    </location>
</feature>
<dbReference type="InterPro" id="IPR023060">
    <property type="entry name" value="YidC/YidC1/YidC2_Firmicutes"/>
</dbReference>
<keyword evidence="4 12" id="KW-0812">Transmembrane</keyword>
<evidence type="ECO:0000256" key="4">
    <source>
        <dbReference type="ARBA" id="ARBA00022692"/>
    </source>
</evidence>
<dbReference type="PANTHER" id="PTHR12428">
    <property type="entry name" value="OXA1"/>
    <property type="match status" value="1"/>
</dbReference>
<keyword evidence="3 12" id="KW-1003">Cell membrane</keyword>
<accession>A0A1H9WP22</accession>
<organism evidence="15 16">
    <name type="scientific">Salisediminibacterium halotolerans</name>
    <dbReference type="NCBI Taxonomy" id="517425"/>
    <lineage>
        <taxon>Bacteria</taxon>
        <taxon>Bacillati</taxon>
        <taxon>Bacillota</taxon>
        <taxon>Bacilli</taxon>
        <taxon>Bacillales</taxon>
        <taxon>Bacillaceae</taxon>
        <taxon>Salisediminibacterium</taxon>
    </lineage>
</organism>
<dbReference type="PROSITE" id="PS51257">
    <property type="entry name" value="PROKAR_LIPOPROTEIN"/>
    <property type="match status" value="1"/>
</dbReference>
<comment type="function">
    <text evidence="12">Required for the insertion and/or proper folding and/or complex formation of integral membrane proteins into the membrane. Involved in integration of membrane proteins that insert both dependently and independently of the Sec translocase complex, as well as at least some lipoproteins.</text>
</comment>
<dbReference type="InterPro" id="IPR001708">
    <property type="entry name" value="YidC/ALB3/OXA1/COX18"/>
</dbReference>
<evidence type="ECO:0000313" key="15">
    <source>
        <dbReference type="EMBL" id="SES35183.1"/>
    </source>
</evidence>
<comment type="caution">
    <text evidence="12">Lacks conserved residue(s) required for the propagation of feature annotation.</text>
</comment>
<feature type="transmembrane region" description="Helical" evidence="12">
    <location>
        <begin position="126"/>
        <end position="149"/>
    </location>
</feature>
<keyword evidence="2 12" id="KW-0813">Transport</keyword>
<evidence type="ECO:0000256" key="8">
    <source>
        <dbReference type="ARBA" id="ARBA00023136"/>
    </source>
</evidence>
<comment type="caution">
    <text evidence="15">The sequence shown here is derived from an EMBL/GenBank/DDBJ whole genome shotgun (WGS) entry which is preliminary data.</text>
</comment>
<comment type="subcellular location">
    <subcellularLocation>
        <location evidence="1 12">Cell membrane</location>
        <topology evidence="1 12">Multi-pass membrane protein</topology>
    </subcellularLocation>
</comment>
<dbReference type="CDD" id="cd20070">
    <property type="entry name" value="5TM_YidC_Alb3"/>
    <property type="match status" value="1"/>
</dbReference>
<evidence type="ECO:0000256" key="2">
    <source>
        <dbReference type="ARBA" id="ARBA00022448"/>
    </source>
</evidence>
<keyword evidence="7 12" id="KW-1133">Transmembrane helix</keyword>
<evidence type="ECO:0000259" key="14">
    <source>
        <dbReference type="Pfam" id="PF02096"/>
    </source>
</evidence>
<dbReference type="EMBL" id="FOGV01000040">
    <property type="protein sequence ID" value="SES35183.1"/>
    <property type="molecule type" value="Genomic_DNA"/>
</dbReference>
<keyword evidence="8 12" id="KW-0472">Membrane</keyword>
<evidence type="ECO:0000256" key="11">
    <source>
        <dbReference type="ARBA" id="ARBA00023288"/>
    </source>
</evidence>
<name>A0A1H9WP22_9BACI</name>
<evidence type="ECO:0000256" key="12">
    <source>
        <dbReference type="HAMAP-Rule" id="MF_01811"/>
    </source>
</evidence>
<keyword evidence="10 12" id="KW-0143">Chaperone</keyword>
<evidence type="ECO:0000256" key="9">
    <source>
        <dbReference type="ARBA" id="ARBA00023139"/>
    </source>
</evidence>
<feature type="compositionally biased region" description="Basic and acidic residues" evidence="13">
    <location>
        <begin position="256"/>
        <end position="265"/>
    </location>
</feature>
<dbReference type="AlphaFoldDB" id="A0A1H9WP22"/>
<evidence type="ECO:0000256" key="6">
    <source>
        <dbReference type="ARBA" id="ARBA00022927"/>
    </source>
</evidence>
<keyword evidence="6 12" id="KW-0653">Protein transport</keyword>
<dbReference type="HAMAP" id="MF_01811">
    <property type="entry name" value="YidC_type2"/>
    <property type="match status" value="1"/>
</dbReference>
<keyword evidence="9" id="KW-0564">Palmitate</keyword>
<evidence type="ECO:0000256" key="13">
    <source>
        <dbReference type="SAM" id="MobiDB-lite"/>
    </source>
</evidence>
<dbReference type="GO" id="GO:0005886">
    <property type="term" value="C:plasma membrane"/>
    <property type="evidence" value="ECO:0007669"/>
    <property type="project" value="UniProtKB-SubCell"/>
</dbReference>
<dbReference type="Proteomes" id="UP000199318">
    <property type="component" value="Unassembled WGS sequence"/>
</dbReference>
<reference evidence="16" key="1">
    <citation type="submission" date="2016-10" db="EMBL/GenBank/DDBJ databases">
        <authorList>
            <person name="de Groot N.N."/>
        </authorList>
    </citation>
    <scope>NUCLEOTIDE SEQUENCE [LARGE SCALE GENOMIC DNA]</scope>
    <source>
        <strain evidence="16">10nlg</strain>
    </source>
</reference>
<dbReference type="GO" id="GO:0051205">
    <property type="term" value="P:protein insertion into membrane"/>
    <property type="evidence" value="ECO:0007669"/>
    <property type="project" value="TreeGrafter"/>
</dbReference>
<dbReference type="RefSeq" id="WP_245729861.1">
    <property type="nucleotide sequence ID" value="NZ_FOGV01000040.1"/>
</dbReference>
<dbReference type="InterPro" id="IPR047196">
    <property type="entry name" value="YidC_ALB_C"/>
</dbReference>
<protein>
    <recommendedName>
        <fullName evidence="12">Membrane protein insertase YidC</fullName>
    </recommendedName>
    <alternativeName>
        <fullName evidence="12">Foldase YidC</fullName>
    </alternativeName>
    <alternativeName>
        <fullName evidence="12">Membrane integrase YidC</fullName>
    </alternativeName>
    <alternativeName>
        <fullName evidence="12">Membrane protein YidC</fullName>
    </alternativeName>
</protein>
<dbReference type="PANTHER" id="PTHR12428:SF65">
    <property type="entry name" value="CYTOCHROME C OXIDASE ASSEMBLY PROTEIN COX18, MITOCHONDRIAL"/>
    <property type="match status" value="1"/>
</dbReference>
<evidence type="ECO:0000256" key="3">
    <source>
        <dbReference type="ARBA" id="ARBA00022475"/>
    </source>
</evidence>
<feature type="transmembrane region" description="Helical" evidence="12">
    <location>
        <begin position="210"/>
        <end position="235"/>
    </location>
</feature>